<protein>
    <recommendedName>
        <fullName evidence="4">Endonuclease</fullName>
    </recommendedName>
</protein>
<reference evidence="2 3" key="1">
    <citation type="submission" date="2018-06" db="EMBL/GenBank/DDBJ databases">
        <authorList>
            <consortium name="Pathogen Informatics"/>
            <person name="Doyle S."/>
        </authorList>
    </citation>
    <scope>NUCLEOTIDE SEQUENCE [LARGE SCALE GENOMIC DNA]</scope>
    <source>
        <strain evidence="2 3">NCTC11343</strain>
    </source>
</reference>
<name>A0A2X2IYH7_SPHMU</name>
<dbReference type="Gene3D" id="3.60.10.10">
    <property type="entry name" value="Endonuclease/exonuclease/phosphatase"/>
    <property type="match status" value="1"/>
</dbReference>
<sequence length="67" mass="7824">MKKSLFLVIALCLSFLSYGQEFIAGSYNIRQRNTVDVDNMWNDRKVPLTNLIKYHGFDIFGIQEGFF</sequence>
<dbReference type="InterPro" id="IPR036691">
    <property type="entry name" value="Endo/exonu/phosph_ase_sf"/>
</dbReference>
<keyword evidence="1" id="KW-0732">Signal</keyword>
<dbReference type="AlphaFoldDB" id="A0A2X2IYH7"/>
<accession>A0A2X2IYH7</accession>
<evidence type="ECO:0000256" key="1">
    <source>
        <dbReference type="SAM" id="SignalP"/>
    </source>
</evidence>
<evidence type="ECO:0008006" key="4">
    <source>
        <dbReference type="Google" id="ProtNLM"/>
    </source>
</evidence>
<evidence type="ECO:0000313" key="2">
    <source>
        <dbReference type="EMBL" id="SPZ87342.1"/>
    </source>
</evidence>
<proteinExistence type="predicted"/>
<dbReference type="Proteomes" id="UP000251241">
    <property type="component" value="Unassembled WGS sequence"/>
</dbReference>
<evidence type="ECO:0000313" key="3">
    <source>
        <dbReference type="Proteomes" id="UP000251241"/>
    </source>
</evidence>
<organism evidence="2 3">
    <name type="scientific">Sphingobacterium multivorum</name>
    <dbReference type="NCBI Taxonomy" id="28454"/>
    <lineage>
        <taxon>Bacteria</taxon>
        <taxon>Pseudomonadati</taxon>
        <taxon>Bacteroidota</taxon>
        <taxon>Sphingobacteriia</taxon>
        <taxon>Sphingobacteriales</taxon>
        <taxon>Sphingobacteriaceae</taxon>
        <taxon>Sphingobacterium</taxon>
    </lineage>
</organism>
<feature type="chain" id="PRO_5015841059" description="Endonuclease" evidence="1">
    <location>
        <begin position="20"/>
        <end position="67"/>
    </location>
</feature>
<feature type="signal peptide" evidence="1">
    <location>
        <begin position="1"/>
        <end position="19"/>
    </location>
</feature>
<dbReference type="EMBL" id="UAUU01000009">
    <property type="protein sequence ID" value="SPZ87342.1"/>
    <property type="molecule type" value="Genomic_DNA"/>
</dbReference>
<dbReference type="RefSeq" id="WP_256603676.1">
    <property type="nucleotide sequence ID" value="NZ_UAUU01000009.1"/>
</dbReference>
<gene>
    <name evidence="2" type="ORF">NCTC11343_02857</name>
</gene>